<evidence type="ECO:0000256" key="1">
    <source>
        <dbReference type="ARBA" id="ARBA00004229"/>
    </source>
</evidence>
<organism evidence="9 10">
    <name type="scientific">Nannochloropsis gaditana</name>
    <dbReference type="NCBI Taxonomy" id="72520"/>
    <lineage>
        <taxon>Eukaryota</taxon>
        <taxon>Sar</taxon>
        <taxon>Stramenopiles</taxon>
        <taxon>Ochrophyta</taxon>
        <taxon>Eustigmatophyceae</taxon>
        <taxon>Eustigmatales</taxon>
        <taxon>Monodopsidaceae</taxon>
        <taxon>Nannochloropsis</taxon>
    </lineage>
</organism>
<dbReference type="Pfam" id="PF01245">
    <property type="entry name" value="Ribosomal_L19"/>
    <property type="match status" value="1"/>
</dbReference>
<dbReference type="PANTHER" id="PTHR15680:SF9">
    <property type="entry name" value="LARGE RIBOSOMAL SUBUNIT PROTEIN BL19M"/>
    <property type="match status" value="1"/>
</dbReference>
<comment type="similarity">
    <text evidence="2">Belongs to the bacterial ribosomal protein bL19 family.</text>
</comment>
<name>W7TTB2_9STRA</name>
<dbReference type="InterPro" id="IPR038657">
    <property type="entry name" value="Ribosomal_bL19_sf"/>
</dbReference>
<dbReference type="AlphaFoldDB" id="W7TTB2"/>
<gene>
    <name evidence="9" type="ORF">Naga_100018g17</name>
</gene>
<accession>W7TTB2</accession>
<feature type="compositionally biased region" description="Basic residues" evidence="8">
    <location>
        <begin position="66"/>
        <end position="76"/>
    </location>
</feature>
<dbReference type="EMBL" id="AZIL01000606">
    <property type="protein sequence ID" value="EWM26783.1"/>
    <property type="molecule type" value="Genomic_DNA"/>
</dbReference>
<keyword evidence="4" id="KW-0934">Plastid</keyword>
<sequence length="202" mass="22430">MAIRALKWPWMRFTSSALLPKPLLGAGASRKSSGCLAALTPSRQAFSSNGLSADAPASGPSETTKYSKHKTPRKRASSVLAELRRIEHSKSISANAAKNFPTFRAGDSIEVKMVTHLSSTEIDTYRGVVLGMRRNGADSRFLLADVFLGTPILNNIPLYSPFIKSLKVLQPAYIHKGKKRVRRSKLYYLWEKRDPKYFSIST</sequence>
<evidence type="ECO:0000256" key="4">
    <source>
        <dbReference type="ARBA" id="ARBA00022640"/>
    </source>
</evidence>
<keyword evidence="10" id="KW-1185">Reference proteome</keyword>
<evidence type="ECO:0000256" key="8">
    <source>
        <dbReference type="SAM" id="MobiDB-lite"/>
    </source>
</evidence>
<evidence type="ECO:0000313" key="9">
    <source>
        <dbReference type="EMBL" id="EWM26783.1"/>
    </source>
</evidence>
<evidence type="ECO:0000256" key="5">
    <source>
        <dbReference type="ARBA" id="ARBA00022980"/>
    </source>
</evidence>
<reference evidence="9 10" key="1">
    <citation type="journal article" date="2014" name="Mol. Plant">
        <title>Chromosome Scale Genome Assembly and Transcriptome Profiling of Nannochloropsis gaditana in Nitrogen Depletion.</title>
        <authorList>
            <person name="Corteggiani Carpinelli E."/>
            <person name="Telatin A."/>
            <person name="Vitulo N."/>
            <person name="Forcato C."/>
            <person name="D'Angelo M."/>
            <person name="Schiavon R."/>
            <person name="Vezzi A."/>
            <person name="Giacometti G.M."/>
            <person name="Morosinotto T."/>
            <person name="Valle G."/>
        </authorList>
    </citation>
    <scope>NUCLEOTIDE SEQUENCE [LARGE SCALE GENOMIC DNA]</scope>
    <source>
        <strain evidence="9 10">B-31</strain>
    </source>
</reference>
<dbReference type="Gene3D" id="2.30.30.790">
    <property type="match status" value="1"/>
</dbReference>
<comment type="caution">
    <text evidence="9">The sequence shown here is derived from an EMBL/GenBank/DDBJ whole genome shotgun (WGS) entry which is preliminary data.</text>
</comment>
<comment type="subcellular location">
    <subcellularLocation>
        <location evidence="1">Plastid</location>
        <location evidence="1">Chloroplast</location>
    </subcellularLocation>
</comment>
<dbReference type="SUPFAM" id="SSF50104">
    <property type="entry name" value="Translation proteins SH3-like domain"/>
    <property type="match status" value="1"/>
</dbReference>
<dbReference type="GO" id="GO:0005762">
    <property type="term" value="C:mitochondrial large ribosomal subunit"/>
    <property type="evidence" value="ECO:0007669"/>
    <property type="project" value="TreeGrafter"/>
</dbReference>
<protein>
    <recommendedName>
        <fullName evidence="7">50S ribosomal protein L19, chloroplastic</fullName>
    </recommendedName>
</protein>
<evidence type="ECO:0000256" key="7">
    <source>
        <dbReference type="ARBA" id="ARBA00035376"/>
    </source>
</evidence>
<keyword evidence="5 9" id="KW-0689">Ribosomal protein</keyword>
<evidence type="ECO:0000313" key="10">
    <source>
        <dbReference type="Proteomes" id="UP000019335"/>
    </source>
</evidence>
<dbReference type="GO" id="GO:0006412">
    <property type="term" value="P:translation"/>
    <property type="evidence" value="ECO:0007669"/>
    <property type="project" value="InterPro"/>
</dbReference>
<proteinExistence type="inferred from homology"/>
<dbReference type="InterPro" id="IPR008991">
    <property type="entry name" value="Translation_prot_SH3-like_sf"/>
</dbReference>
<keyword evidence="6" id="KW-0687">Ribonucleoprotein</keyword>
<dbReference type="GO" id="GO:0003735">
    <property type="term" value="F:structural constituent of ribosome"/>
    <property type="evidence" value="ECO:0007669"/>
    <property type="project" value="InterPro"/>
</dbReference>
<evidence type="ECO:0000256" key="3">
    <source>
        <dbReference type="ARBA" id="ARBA00022528"/>
    </source>
</evidence>
<evidence type="ECO:0000256" key="2">
    <source>
        <dbReference type="ARBA" id="ARBA00005781"/>
    </source>
</evidence>
<keyword evidence="3" id="KW-0150">Chloroplast</keyword>
<feature type="region of interest" description="Disordered" evidence="8">
    <location>
        <begin position="47"/>
        <end position="76"/>
    </location>
</feature>
<dbReference type="Proteomes" id="UP000019335">
    <property type="component" value="Chromosome 8"/>
</dbReference>
<dbReference type="OrthoDB" id="432645at2759"/>
<dbReference type="PANTHER" id="PTHR15680">
    <property type="entry name" value="RIBOSOMAL PROTEIN L19"/>
    <property type="match status" value="1"/>
</dbReference>
<evidence type="ECO:0000256" key="6">
    <source>
        <dbReference type="ARBA" id="ARBA00023274"/>
    </source>
</evidence>
<dbReference type="InterPro" id="IPR001857">
    <property type="entry name" value="Ribosomal_bL19"/>
</dbReference>
<dbReference type="GO" id="GO:0009507">
    <property type="term" value="C:chloroplast"/>
    <property type="evidence" value="ECO:0007669"/>
    <property type="project" value="UniProtKB-SubCell"/>
</dbReference>